<dbReference type="PANTHER" id="PTHR42682">
    <property type="entry name" value="HYDROGENASE-4 COMPONENT F"/>
    <property type="match status" value="1"/>
</dbReference>
<dbReference type="AlphaFoldDB" id="A0A098B304"/>
<proteinExistence type="predicted"/>
<feature type="domain" description="NADH:quinone oxidoreductase/Mrp antiporter transmembrane" evidence="9">
    <location>
        <begin position="107"/>
        <end position="392"/>
    </location>
</feature>
<keyword evidence="4 8" id="KW-1133">Transmembrane helix</keyword>
<accession>A0A098B304</accession>
<dbReference type="GO" id="GO:0008137">
    <property type="term" value="F:NADH dehydrogenase (ubiquinone) activity"/>
    <property type="evidence" value="ECO:0007669"/>
    <property type="project" value="InterPro"/>
</dbReference>
<evidence type="ECO:0000313" key="10">
    <source>
        <dbReference type="EMBL" id="CDX03228.1"/>
    </source>
</evidence>
<organism evidence="10">
    <name type="scientific">Desulfitobacterium hafniense</name>
    <name type="common">Desulfitobacterium frappieri</name>
    <dbReference type="NCBI Taxonomy" id="49338"/>
    <lineage>
        <taxon>Bacteria</taxon>
        <taxon>Bacillati</taxon>
        <taxon>Bacillota</taxon>
        <taxon>Clostridia</taxon>
        <taxon>Eubacteriales</taxon>
        <taxon>Desulfitobacteriaceae</taxon>
        <taxon>Desulfitobacterium</taxon>
    </lineage>
</organism>
<keyword evidence="3 7" id="KW-0812">Transmembrane</keyword>
<evidence type="ECO:0000256" key="2">
    <source>
        <dbReference type="ARBA" id="ARBA00022475"/>
    </source>
</evidence>
<feature type="transmembrane region" description="Helical" evidence="8">
    <location>
        <begin position="275"/>
        <end position="297"/>
    </location>
</feature>
<dbReference type="PANTHER" id="PTHR42682:SF3">
    <property type="entry name" value="FORMATE HYDROGENLYASE SUBUNIT 3-RELATED"/>
    <property type="match status" value="1"/>
</dbReference>
<evidence type="ECO:0000256" key="3">
    <source>
        <dbReference type="ARBA" id="ARBA00022692"/>
    </source>
</evidence>
<dbReference type="GO" id="GO:0005886">
    <property type="term" value="C:plasma membrane"/>
    <property type="evidence" value="ECO:0007669"/>
    <property type="project" value="UniProtKB-SubCell"/>
</dbReference>
<protein>
    <submittedName>
        <fullName evidence="10">Hydrogenase-4 component B</fullName>
    </submittedName>
</protein>
<evidence type="ECO:0000256" key="8">
    <source>
        <dbReference type="SAM" id="Phobius"/>
    </source>
</evidence>
<feature type="transmembrane region" description="Helical" evidence="8">
    <location>
        <begin position="499"/>
        <end position="518"/>
    </location>
</feature>
<dbReference type="Pfam" id="PF00361">
    <property type="entry name" value="Proton_antipo_M"/>
    <property type="match status" value="1"/>
</dbReference>
<keyword evidence="5" id="KW-0560">Oxidoreductase</keyword>
<comment type="subcellular location">
    <subcellularLocation>
        <location evidence="1">Cell membrane</location>
        <topology evidence="1">Multi-pass membrane protein</topology>
    </subcellularLocation>
    <subcellularLocation>
        <location evidence="7">Membrane</location>
        <topology evidence="7">Multi-pass membrane protein</topology>
    </subcellularLocation>
</comment>
<dbReference type="GO" id="GO:0042773">
    <property type="term" value="P:ATP synthesis coupled electron transport"/>
    <property type="evidence" value="ECO:0007669"/>
    <property type="project" value="InterPro"/>
</dbReference>
<evidence type="ECO:0000256" key="6">
    <source>
        <dbReference type="ARBA" id="ARBA00023136"/>
    </source>
</evidence>
<feature type="transmembrane region" description="Helical" evidence="8">
    <location>
        <begin position="12"/>
        <end position="31"/>
    </location>
</feature>
<evidence type="ECO:0000259" key="9">
    <source>
        <dbReference type="Pfam" id="PF00361"/>
    </source>
</evidence>
<dbReference type="RefSeq" id="WP_208926813.1">
    <property type="nucleotide sequence ID" value="NZ_LK996017.1"/>
</dbReference>
<dbReference type="PATRIC" id="fig|49338.4.peg.3595"/>
<evidence type="ECO:0000256" key="7">
    <source>
        <dbReference type="RuleBase" id="RU000320"/>
    </source>
</evidence>
<feature type="transmembrane region" description="Helical" evidence="8">
    <location>
        <begin position="397"/>
        <end position="424"/>
    </location>
</feature>
<feature type="transmembrane region" description="Helical" evidence="8">
    <location>
        <begin position="183"/>
        <end position="204"/>
    </location>
</feature>
<dbReference type="InterPro" id="IPR052175">
    <property type="entry name" value="ComplexI-like_HydComp"/>
</dbReference>
<feature type="transmembrane region" description="Helical" evidence="8">
    <location>
        <begin position="137"/>
        <end position="158"/>
    </location>
</feature>
<gene>
    <name evidence="10" type="ORF">DPCES_3342</name>
</gene>
<feature type="transmembrane region" description="Helical" evidence="8">
    <location>
        <begin position="82"/>
        <end position="101"/>
    </location>
</feature>
<feature type="transmembrane region" description="Helical" evidence="8">
    <location>
        <begin position="51"/>
        <end position="70"/>
    </location>
</feature>
<keyword evidence="6 8" id="KW-0472">Membrane</keyword>
<name>A0A098B304_DESHA</name>
<feature type="transmembrane region" description="Helical" evidence="8">
    <location>
        <begin position="245"/>
        <end position="268"/>
    </location>
</feature>
<feature type="transmembrane region" description="Helical" evidence="8">
    <location>
        <begin position="107"/>
        <end position="125"/>
    </location>
</feature>
<keyword evidence="2" id="KW-1003">Cell membrane</keyword>
<feature type="transmembrane region" description="Helical" evidence="8">
    <location>
        <begin position="618"/>
        <end position="636"/>
    </location>
</feature>
<feature type="transmembrane region" description="Helical" evidence="8">
    <location>
        <begin position="356"/>
        <end position="377"/>
    </location>
</feature>
<dbReference type="InterPro" id="IPR001750">
    <property type="entry name" value="ND/Mrp_TM"/>
</dbReference>
<evidence type="ECO:0000256" key="4">
    <source>
        <dbReference type="ARBA" id="ARBA00022989"/>
    </source>
</evidence>
<evidence type="ECO:0000256" key="1">
    <source>
        <dbReference type="ARBA" id="ARBA00004651"/>
    </source>
</evidence>
<dbReference type="EMBL" id="LK996017">
    <property type="protein sequence ID" value="CDX03228.1"/>
    <property type="molecule type" value="Genomic_DNA"/>
</dbReference>
<sequence>MINIERGIRVGTMGLSLMIAILGILFLGWNFHMDNFSGQWHGDGFSCDGLTAFFLLVLLLGQGIASLYGLGYMKDYEGKRSLLSFSLSWAAFLGSMAGVLIVNNGFYFLFLWELMSLFSFLLVIYEHEESSNRRAAFIYFVMTHVGTVFLIAAVLYLYSKTGSFLYGDWAAITPTLSPGEKNGLFLCFLIGFGTKAGLVPFHIWLPYAHPVAPSPVSALMSGVMVKIALYMMMRWVWLTLAPMELWWGGLMLALGVLSAFIGILYACVEQDVKRLLAYSTVENMGILTMALGTAMIARTLGYSDLVVLALAAFFWHGVHHLLFKSGLFMAAGNIIQATHTKRLDQMGGLLKKMPRTGLWAMVGAVGLSALPPLGGFWGEWLLFHALWKTSVQVEGGLFKLALPLSLAALAFISALALATMVKWFAGAFLGQARSTNAANAQELPWPQTVSMAMAMMLTLLATLYPQGLWKLISVPIHVLKDTSDSPLTDSLALPLWADFFNLITPYILLLGLFSVTLYQLSARKRKRVAGTWNCGVPLTPRMQYTGLGITMPLRIAMKKVLAFRPIIDKKFGETPYVLQSLHYRSRTREITEEVFYRPAMKLLLRCAERIRILQTGSIHTYLAYILITLVVVLIWTM</sequence>
<dbReference type="InterPro" id="IPR003918">
    <property type="entry name" value="NADH_UbQ_OxRdtase"/>
</dbReference>
<feature type="transmembrane region" description="Helical" evidence="8">
    <location>
        <begin position="216"/>
        <end position="233"/>
    </location>
</feature>
<feature type="transmembrane region" description="Helical" evidence="8">
    <location>
        <begin position="317"/>
        <end position="335"/>
    </location>
</feature>
<dbReference type="GO" id="GO:0016491">
    <property type="term" value="F:oxidoreductase activity"/>
    <property type="evidence" value="ECO:0007669"/>
    <property type="project" value="UniProtKB-KW"/>
</dbReference>
<dbReference type="PRINTS" id="PR01437">
    <property type="entry name" value="NUOXDRDTASE4"/>
</dbReference>
<evidence type="ECO:0000256" key="5">
    <source>
        <dbReference type="ARBA" id="ARBA00023002"/>
    </source>
</evidence>
<reference evidence="10" key="1">
    <citation type="submission" date="2014-07" db="EMBL/GenBank/DDBJ databases">
        <authorList>
            <person name="Hornung V.Bastian."/>
        </authorList>
    </citation>
    <scope>NUCLEOTIDE SEQUENCE</scope>
    <source>
        <strain evidence="10">PCE-S</strain>
    </source>
</reference>